<evidence type="ECO:0000313" key="4">
    <source>
        <dbReference type="Proteomes" id="UP000181997"/>
    </source>
</evidence>
<accession>A0A0V8HEU5</accession>
<feature type="domain" description="GFO/IDH/MocA-like oxidoreductase" evidence="2">
    <location>
        <begin position="138"/>
        <end position="277"/>
    </location>
</feature>
<evidence type="ECO:0000313" key="3">
    <source>
        <dbReference type="EMBL" id="SCC22270.1"/>
    </source>
</evidence>
<dbReference type="Gene3D" id="3.40.50.720">
    <property type="entry name" value="NAD(P)-binding Rossmann-like Domain"/>
    <property type="match status" value="1"/>
</dbReference>
<dbReference type="InterPro" id="IPR000683">
    <property type="entry name" value="Gfo/Idh/MocA-like_OxRdtase_N"/>
</dbReference>
<dbReference type="GO" id="GO:0000166">
    <property type="term" value="F:nucleotide binding"/>
    <property type="evidence" value="ECO:0007669"/>
    <property type="project" value="InterPro"/>
</dbReference>
<gene>
    <name evidence="3" type="ORF">GA0061094_3209</name>
</gene>
<dbReference type="InterPro" id="IPR055170">
    <property type="entry name" value="GFO_IDH_MocA-like_dom"/>
</dbReference>
<dbReference type="OrthoDB" id="9815825at2"/>
<feature type="domain" description="Gfo/Idh/MocA-like oxidoreductase N-terminal" evidence="1">
    <location>
        <begin position="5"/>
        <end position="124"/>
    </location>
</feature>
<dbReference type="PANTHER" id="PTHR43249:SF1">
    <property type="entry name" value="D-GLUCOSIDE 3-DEHYDROGENASE"/>
    <property type="match status" value="1"/>
</dbReference>
<evidence type="ECO:0000259" key="1">
    <source>
        <dbReference type="Pfam" id="PF01408"/>
    </source>
</evidence>
<dbReference type="SUPFAM" id="SSF55347">
    <property type="entry name" value="Glyceraldehyde-3-phosphate dehydrogenase-like, C-terminal domain"/>
    <property type="match status" value="1"/>
</dbReference>
<protein>
    <submittedName>
        <fullName evidence="3">Predicted dehydrogenase</fullName>
    </submittedName>
</protein>
<sequence>MKNEISIGLIGIGSIAESSHIPNLKTAEGVKLAAVADMDLDRARDISQTYGIPLFFKTAEEMFGKTQLDAVMICTPNATHIPIAMKAAEKGIHVFMEKPIGTDVEEVENYLRFTKEKNVMTMVGMPHRFRREAQILKKHSLKGTFGNVYYVKAKLFRRRGTPKGWFTDKAFSGGGALMDIGVHVLDLAWWLIGRPEARSITGKTVTGLGNYETNYVSSWESSNKQLNSGRIFDVDDFGAAWIRFANGAVLSLETSWALNGEQDEGIEIDIFGDKGGASLLPLSIFTEEDGLLGKTQPVFEKNDPFKEEIDHFIECIRTGVAPLIDGEDGFEVLKLLMGIYESSRLGKEIQINEGREDTC</sequence>
<dbReference type="AlphaFoldDB" id="A0A0V8HEU5"/>
<dbReference type="Gene3D" id="3.30.360.10">
    <property type="entry name" value="Dihydrodipicolinate Reductase, domain 2"/>
    <property type="match status" value="1"/>
</dbReference>
<dbReference type="Pfam" id="PF01408">
    <property type="entry name" value="GFO_IDH_MocA"/>
    <property type="match status" value="1"/>
</dbReference>
<proteinExistence type="predicted"/>
<dbReference type="EMBL" id="FMAU01000004">
    <property type="protein sequence ID" value="SCC22270.1"/>
    <property type="molecule type" value="Genomic_DNA"/>
</dbReference>
<dbReference type="SUPFAM" id="SSF51735">
    <property type="entry name" value="NAD(P)-binding Rossmann-fold domains"/>
    <property type="match status" value="1"/>
</dbReference>
<dbReference type="RefSeq" id="WP_058299223.1">
    <property type="nucleotide sequence ID" value="NZ_FMAU01000004.1"/>
</dbReference>
<evidence type="ECO:0000259" key="2">
    <source>
        <dbReference type="Pfam" id="PF22725"/>
    </source>
</evidence>
<organism evidence="3 4">
    <name type="scientific">[Bacillus] enclensis</name>
    <dbReference type="NCBI Taxonomy" id="1402860"/>
    <lineage>
        <taxon>Bacteria</taxon>
        <taxon>Bacillati</taxon>
        <taxon>Bacillota</taxon>
        <taxon>Bacilli</taxon>
        <taxon>Bacillales</taxon>
        <taxon>Bacillaceae</taxon>
        <taxon>Rossellomorea</taxon>
    </lineage>
</organism>
<dbReference type="InterPro" id="IPR052515">
    <property type="entry name" value="Gfo/Idh/MocA_Oxidoreductase"/>
</dbReference>
<dbReference type="Pfam" id="PF22725">
    <property type="entry name" value="GFO_IDH_MocA_C3"/>
    <property type="match status" value="1"/>
</dbReference>
<dbReference type="Proteomes" id="UP000181997">
    <property type="component" value="Unassembled WGS sequence"/>
</dbReference>
<reference evidence="4" key="1">
    <citation type="submission" date="2016-08" db="EMBL/GenBank/DDBJ databases">
        <authorList>
            <person name="Varghese N."/>
            <person name="Submissions Spin"/>
        </authorList>
    </citation>
    <scope>NUCLEOTIDE SEQUENCE [LARGE SCALE GENOMIC DNA]</scope>
    <source>
        <strain evidence="4">SGD-1123</strain>
    </source>
</reference>
<name>A0A0V8HEU5_9BACI</name>
<dbReference type="InterPro" id="IPR036291">
    <property type="entry name" value="NAD(P)-bd_dom_sf"/>
</dbReference>
<keyword evidence="4" id="KW-1185">Reference proteome</keyword>
<dbReference type="PANTHER" id="PTHR43249">
    <property type="entry name" value="UDP-N-ACETYL-2-AMINO-2-DEOXY-D-GLUCURONATE OXIDASE"/>
    <property type="match status" value="1"/>
</dbReference>